<keyword evidence="4" id="KW-1185">Reference proteome</keyword>
<evidence type="ECO:0000313" key="4">
    <source>
        <dbReference type="Proteomes" id="UP000593562"/>
    </source>
</evidence>
<reference evidence="3 4" key="1">
    <citation type="journal article" date="2020" name="Nat. Commun.">
        <title>Genome of Tripterygium wilfordii and identification of cytochrome P450 involved in triptolide biosynthesis.</title>
        <authorList>
            <person name="Tu L."/>
            <person name="Su P."/>
            <person name="Zhang Z."/>
            <person name="Gao L."/>
            <person name="Wang J."/>
            <person name="Hu T."/>
            <person name="Zhou J."/>
            <person name="Zhang Y."/>
            <person name="Zhao Y."/>
            <person name="Liu Y."/>
            <person name="Song Y."/>
            <person name="Tong Y."/>
            <person name="Lu Y."/>
            <person name="Yang J."/>
            <person name="Xu C."/>
            <person name="Jia M."/>
            <person name="Peters R.J."/>
            <person name="Huang L."/>
            <person name="Gao W."/>
        </authorList>
    </citation>
    <scope>NUCLEOTIDE SEQUENCE [LARGE SCALE GENOMIC DNA]</scope>
    <source>
        <strain evidence="4">cv. XIE 37</strain>
        <tissue evidence="3">Leaf</tissue>
    </source>
</reference>
<evidence type="ECO:0000313" key="3">
    <source>
        <dbReference type="EMBL" id="KAF5734189.1"/>
    </source>
</evidence>
<feature type="coiled-coil region" evidence="1">
    <location>
        <begin position="223"/>
        <end position="250"/>
    </location>
</feature>
<dbReference type="PANTHER" id="PTHR33144:SF25">
    <property type="entry name" value="DUF4216 DOMAIN-CONTAINING PROTEIN"/>
    <property type="match status" value="1"/>
</dbReference>
<gene>
    <name evidence="3" type="ORF">HS088_TW16G00634</name>
</gene>
<dbReference type="InParanoid" id="A0A7J7CJG7"/>
<evidence type="ECO:0000256" key="2">
    <source>
        <dbReference type="SAM" id="MobiDB-lite"/>
    </source>
</evidence>
<evidence type="ECO:0000256" key="1">
    <source>
        <dbReference type="SAM" id="Coils"/>
    </source>
</evidence>
<proteinExistence type="predicted"/>
<dbReference type="Proteomes" id="UP000593562">
    <property type="component" value="Unassembled WGS sequence"/>
</dbReference>
<dbReference type="AlphaFoldDB" id="A0A7J7CJG7"/>
<accession>A0A7J7CJG7</accession>
<sequence length="289" mass="32856">MKTFSELLRNYKSELRSKYCNLESYTEEEIKELVPDRVNSDQWVSCVEKWCSEESQVVEIISCHFILCCTFCYGLVLFCSNQMHVQRKSEQNKKIRSKQTLLHTAGTKSFARVAAEMTKIDGVAPSRAKLFIKTHTRKDGSILTEDTREKIQKIEEKITQDPNVGISNEDDIGWSKDDVYSEVFGDERNGRVRGLGHGPTPSQKNCYVPRSLKGVSIISSSTSSRQSAQVMELTDRLASLEDKFTRFMEAFQSYAARHGESSEHVVTPETHLRSSSSSHDPVNQVARRN</sequence>
<organism evidence="3 4">
    <name type="scientific">Tripterygium wilfordii</name>
    <name type="common">Thunder God vine</name>
    <dbReference type="NCBI Taxonomy" id="458696"/>
    <lineage>
        <taxon>Eukaryota</taxon>
        <taxon>Viridiplantae</taxon>
        <taxon>Streptophyta</taxon>
        <taxon>Embryophyta</taxon>
        <taxon>Tracheophyta</taxon>
        <taxon>Spermatophyta</taxon>
        <taxon>Magnoliopsida</taxon>
        <taxon>eudicotyledons</taxon>
        <taxon>Gunneridae</taxon>
        <taxon>Pentapetalae</taxon>
        <taxon>rosids</taxon>
        <taxon>fabids</taxon>
        <taxon>Celastrales</taxon>
        <taxon>Celastraceae</taxon>
        <taxon>Tripterygium</taxon>
    </lineage>
</organism>
<dbReference type="PANTHER" id="PTHR33144">
    <property type="entry name" value="OS10G0409366 PROTEIN-RELATED"/>
    <property type="match status" value="1"/>
</dbReference>
<dbReference type="Pfam" id="PF03004">
    <property type="entry name" value="Transposase_24"/>
    <property type="match status" value="1"/>
</dbReference>
<dbReference type="InterPro" id="IPR004252">
    <property type="entry name" value="Probable_transposase_24"/>
</dbReference>
<protein>
    <submittedName>
        <fullName evidence="3">Uncharacterized protein</fullName>
    </submittedName>
</protein>
<keyword evidence="1" id="KW-0175">Coiled coil</keyword>
<dbReference type="EMBL" id="JAAARO010000016">
    <property type="protein sequence ID" value="KAF5734189.1"/>
    <property type="molecule type" value="Genomic_DNA"/>
</dbReference>
<feature type="region of interest" description="Disordered" evidence="2">
    <location>
        <begin position="257"/>
        <end position="289"/>
    </location>
</feature>
<name>A0A7J7CJG7_TRIWF</name>
<comment type="caution">
    <text evidence="3">The sequence shown here is derived from an EMBL/GenBank/DDBJ whole genome shotgun (WGS) entry which is preliminary data.</text>
</comment>